<dbReference type="InterPro" id="IPR032792">
    <property type="entry name" value="AGL_glucanoTrfase"/>
</dbReference>
<feature type="domain" description="Glycogen debranching enzyme glucanotransferase" evidence="1">
    <location>
        <begin position="53"/>
        <end position="211"/>
    </location>
</feature>
<dbReference type="Proteomes" id="UP000887560">
    <property type="component" value="Unplaced"/>
</dbReference>
<dbReference type="PANTHER" id="PTHR10569">
    <property type="entry name" value="GLYCOGEN DEBRANCHING ENZYME"/>
    <property type="match status" value="1"/>
</dbReference>
<protein>
    <submittedName>
        <fullName evidence="3">Glycogen debranching enzyme glucanotransferase domain-containing protein</fullName>
    </submittedName>
</protein>
<sequence length="211" mass="24078">MKGIPSLINSEIHLNSIYSILKEEIIPKLKLEEFYQIDREEVLKCFENKIGDKEYRRLKSTVDINAAIEWALNNKSSELSESINLFNAHLIYLNEQVKQTIDGHISAAIGAIMGHISYERVASHGPKKGLITDSSPLVTSYFLQPPHFASQTWQEDESTLAFNPSQSPHIMAFNGWVMDCSNPLNNFAEFPSQIYLRRELICWGDSVKLNY</sequence>
<dbReference type="GO" id="GO:0005980">
    <property type="term" value="P:glycogen catabolic process"/>
    <property type="evidence" value="ECO:0007669"/>
    <property type="project" value="InterPro"/>
</dbReference>
<proteinExistence type="predicted"/>
<dbReference type="GO" id="GO:0004134">
    <property type="term" value="F:4-alpha-glucanotransferase activity"/>
    <property type="evidence" value="ECO:0007669"/>
    <property type="project" value="InterPro"/>
</dbReference>
<name>A0A915NGM6_9BILA</name>
<reference evidence="3" key="1">
    <citation type="submission" date="2022-11" db="UniProtKB">
        <authorList>
            <consortium name="WormBaseParasite"/>
        </authorList>
    </citation>
    <scope>IDENTIFICATION</scope>
</reference>
<organism evidence="2 3">
    <name type="scientific">Meloidogyne floridensis</name>
    <dbReference type="NCBI Taxonomy" id="298350"/>
    <lineage>
        <taxon>Eukaryota</taxon>
        <taxon>Metazoa</taxon>
        <taxon>Ecdysozoa</taxon>
        <taxon>Nematoda</taxon>
        <taxon>Chromadorea</taxon>
        <taxon>Rhabditida</taxon>
        <taxon>Tylenchina</taxon>
        <taxon>Tylenchomorpha</taxon>
        <taxon>Tylenchoidea</taxon>
        <taxon>Meloidogynidae</taxon>
        <taxon>Meloidogyninae</taxon>
        <taxon>Meloidogyne</taxon>
    </lineage>
</organism>
<dbReference type="InterPro" id="IPR010401">
    <property type="entry name" value="AGL/Gdb1"/>
</dbReference>
<dbReference type="AlphaFoldDB" id="A0A915NGM6"/>
<dbReference type="GO" id="GO:0004135">
    <property type="term" value="F:amylo-alpha-1,6-glucosidase activity"/>
    <property type="evidence" value="ECO:0007669"/>
    <property type="project" value="InterPro"/>
</dbReference>
<dbReference type="PANTHER" id="PTHR10569:SF2">
    <property type="entry name" value="GLYCOGEN DEBRANCHING ENZYME"/>
    <property type="match status" value="1"/>
</dbReference>
<dbReference type="WBParaSite" id="scf7180000416244.g180">
    <property type="protein sequence ID" value="scf7180000416244.g180"/>
    <property type="gene ID" value="scf7180000416244.g180"/>
</dbReference>
<evidence type="ECO:0000313" key="3">
    <source>
        <dbReference type="WBParaSite" id="scf7180000416244.g180"/>
    </source>
</evidence>
<accession>A0A915NGM6</accession>
<evidence type="ECO:0000313" key="2">
    <source>
        <dbReference type="Proteomes" id="UP000887560"/>
    </source>
</evidence>
<dbReference type="Pfam" id="PF14701">
    <property type="entry name" value="hDGE_amylase"/>
    <property type="match status" value="1"/>
</dbReference>
<evidence type="ECO:0000259" key="1">
    <source>
        <dbReference type="Pfam" id="PF14701"/>
    </source>
</evidence>
<keyword evidence="2" id="KW-1185">Reference proteome</keyword>